<dbReference type="AlphaFoldDB" id="A0A087T9Y2"/>
<dbReference type="EMBL" id="KK114219">
    <property type="protein sequence ID" value="KFM61921.1"/>
    <property type="molecule type" value="Genomic_DNA"/>
</dbReference>
<reference evidence="1 2" key="1">
    <citation type="submission" date="2013-11" db="EMBL/GenBank/DDBJ databases">
        <title>Genome sequencing of Stegodyphus mimosarum.</title>
        <authorList>
            <person name="Bechsgaard J."/>
        </authorList>
    </citation>
    <scope>NUCLEOTIDE SEQUENCE [LARGE SCALE GENOMIC DNA]</scope>
</reference>
<gene>
    <name evidence="1" type="ORF">X975_01486</name>
</gene>
<sequence>MSVIVSTIVRPLGEGHCHQSNQDKDSKQVMHDEISYSLRETRKYTFSSSKDALL</sequence>
<keyword evidence="2" id="KW-1185">Reference proteome</keyword>
<organism evidence="1 2">
    <name type="scientific">Stegodyphus mimosarum</name>
    <name type="common">African social velvet spider</name>
    <dbReference type="NCBI Taxonomy" id="407821"/>
    <lineage>
        <taxon>Eukaryota</taxon>
        <taxon>Metazoa</taxon>
        <taxon>Ecdysozoa</taxon>
        <taxon>Arthropoda</taxon>
        <taxon>Chelicerata</taxon>
        <taxon>Arachnida</taxon>
        <taxon>Araneae</taxon>
        <taxon>Araneomorphae</taxon>
        <taxon>Entelegynae</taxon>
        <taxon>Eresoidea</taxon>
        <taxon>Eresidae</taxon>
        <taxon>Stegodyphus</taxon>
    </lineage>
</organism>
<accession>A0A087T9Y2</accession>
<protein>
    <submittedName>
        <fullName evidence="1">Uncharacterized protein</fullName>
    </submittedName>
</protein>
<evidence type="ECO:0000313" key="2">
    <source>
        <dbReference type="Proteomes" id="UP000054359"/>
    </source>
</evidence>
<proteinExistence type="predicted"/>
<name>A0A087T9Y2_STEMI</name>
<dbReference type="Proteomes" id="UP000054359">
    <property type="component" value="Unassembled WGS sequence"/>
</dbReference>
<evidence type="ECO:0000313" key="1">
    <source>
        <dbReference type="EMBL" id="KFM61921.1"/>
    </source>
</evidence>
<feature type="non-terminal residue" evidence="1">
    <location>
        <position position="54"/>
    </location>
</feature>